<dbReference type="RefSeq" id="WP_134158434.1">
    <property type="nucleotide sequence ID" value="NZ_SORF01000002.1"/>
</dbReference>
<dbReference type="GO" id="GO:0007059">
    <property type="term" value="P:chromosome segregation"/>
    <property type="evidence" value="ECO:0007669"/>
    <property type="project" value="UniProtKB-UniRule"/>
</dbReference>
<dbReference type="OrthoDB" id="9801717at2"/>
<dbReference type="InterPro" id="IPR011010">
    <property type="entry name" value="DNA_brk_join_enz"/>
</dbReference>
<feature type="domain" description="Tyr recombinase" evidence="10">
    <location>
        <begin position="106"/>
        <end position="285"/>
    </location>
</feature>
<keyword evidence="5 9" id="KW-0229">DNA integration</keyword>
<name>A0A4R8LS54_9BACL</name>
<evidence type="ECO:0000256" key="3">
    <source>
        <dbReference type="ARBA" id="ARBA00022618"/>
    </source>
</evidence>
<dbReference type="Proteomes" id="UP000294581">
    <property type="component" value="Unassembled WGS sequence"/>
</dbReference>
<dbReference type="GO" id="GO:0006313">
    <property type="term" value="P:DNA transposition"/>
    <property type="evidence" value="ECO:0007669"/>
    <property type="project" value="UniProtKB-UniRule"/>
</dbReference>
<feature type="domain" description="Core-binding (CB)" evidence="11">
    <location>
        <begin position="1"/>
        <end position="85"/>
    </location>
</feature>
<keyword evidence="2 9" id="KW-0963">Cytoplasm</keyword>
<dbReference type="PANTHER" id="PTHR30349:SF77">
    <property type="entry name" value="TYROSINE RECOMBINASE XERC"/>
    <property type="match status" value="1"/>
</dbReference>
<evidence type="ECO:0000256" key="6">
    <source>
        <dbReference type="ARBA" id="ARBA00023125"/>
    </source>
</evidence>
<dbReference type="Gene3D" id="1.10.443.10">
    <property type="entry name" value="Intergrase catalytic core"/>
    <property type="match status" value="1"/>
</dbReference>
<dbReference type="SUPFAM" id="SSF56349">
    <property type="entry name" value="DNA breaking-rejoining enzymes"/>
    <property type="match status" value="1"/>
</dbReference>
<dbReference type="PROSITE" id="PS51900">
    <property type="entry name" value="CB"/>
    <property type="match status" value="1"/>
</dbReference>
<accession>A0A4R8LS54</accession>
<dbReference type="InterPro" id="IPR002104">
    <property type="entry name" value="Integrase_catalytic"/>
</dbReference>
<evidence type="ECO:0000256" key="9">
    <source>
        <dbReference type="HAMAP-Rule" id="MF_01808"/>
    </source>
</evidence>
<feature type="active site" evidence="9">
    <location>
        <position position="170"/>
    </location>
</feature>
<proteinExistence type="inferred from homology"/>
<evidence type="ECO:0000313" key="12">
    <source>
        <dbReference type="EMBL" id="TDY50469.1"/>
    </source>
</evidence>
<dbReference type="PROSITE" id="PS51898">
    <property type="entry name" value="TYR_RECOMBINASE"/>
    <property type="match status" value="1"/>
</dbReference>
<dbReference type="Pfam" id="PF02899">
    <property type="entry name" value="Phage_int_SAM_1"/>
    <property type="match status" value="1"/>
</dbReference>
<dbReference type="GO" id="GO:0003677">
    <property type="term" value="F:DNA binding"/>
    <property type="evidence" value="ECO:0007669"/>
    <property type="project" value="UniProtKB-UniRule"/>
</dbReference>
<evidence type="ECO:0000256" key="7">
    <source>
        <dbReference type="ARBA" id="ARBA00023172"/>
    </source>
</evidence>
<dbReference type="GO" id="GO:0051301">
    <property type="term" value="P:cell division"/>
    <property type="evidence" value="ECO:0007669"/>
    <property type="project" value="UniProtKB-KW"/>
</dbReference>
<comment type="function">
    <text evidence="9">Site-specific tyrosine recombinase, which acts by catalyzing the cutting and rejoining of the recombining DNA molecules. The XerC-XerD complex is essential to convert dimers of the bacterial chromosome into monomers to permit their segregation at cell division. It also contributes to the segregational stability of plasmids.</text>
</comment>
<dbReference type="Pfam" id="PF00589">
    <property type="entry name" value="Phage_integrase"/>
    <property type="match status" value="1"/>
</dbReference>
<dbReference type="PANTHER" id="PTHR30349">
    <property type="entry name" value="PHAGE INTEGRASE-RELATED"/>
    <property type="match status" value="1"/>
</dbReference>
<dbReference type="CDD" id="cd00798">
    <property type="entry name" value="INT_XerDC_C"/>
    <property type="match status" value="1"/>
</dbReference>
<dbReference type="EMBL" id="SORF01000002">
    <property type="protein sequence ID" value="TDY50469.1"/>
    <property type="molecule type" value="Genomic_DNA"/>
</dbReference>
<evidence type="ECO:0000256" key="8">
    <source>
        <dbReference type="ARBA" id="ARBA00023306"/>
    </source>
</evidence>
<dbReference type="InterPro" id="IPR044068">
    <property type="entry name" value="CB"/>
</dbReference>
<gene>
    <name evidence="9" type="primary">xerC</name>
    <name evidence="12" type="ORF">C7445_10221</name>
</gene>
<evidence type="ECO:0000259" key="11">
    <source>
        <dbReference type="PROSITE" id="PS51900"/>
    </source>
</evidence>
<dbReference type="Gene3D" id="1.10.150.130">
    <property type="match status" value="1"/>
</dbReference>
<keyword evidence="3 9" id="KW-0132">Cell division</keyword>
<evidence type="ECO:0000256" key="4">
    <source>
        <dbReference type="ARBA" id="ARBA00022829"/>
    </source>
</evidence>
<evidence type="ECO:0000256" key="2">
    <source>
        <dbReference type="ARBA" id="ARBA00022490"/>
    </source>
</evidence>
<comment type="caution">
    <text evidence="12">The sequence shown here is derived from an EMBL/GenBank/DDBJ whole genome shotgun (WGS) entry which is preliminary data.</text>
</comment>
<evidence type="ECO:0000256" key="1">
    <source>
        <dbReference type="ARBA" id="ARBA00004496"/>
    </source>
</evidence>
<evidence type="ECO:0000256" key="5">
    <source>
        <dbReference type="ARBA" id="ARBA00022908"/>
    </source>
</evidence>
<dbReference type="InterPro" id="IPR023009">
    <property type="entry name" value="Tyrosine_recombinase_XerC/XerD"/>
</dbReference>
<evidence type="ECO:0000313" key="13">
    <source>
        <dbReference type="Proteomes" id="UP000294581"/>
    </source>
</evidence>
<dbReference type="InterPro" id="IPR010998">
    <property type="entry name" value="Integrase_recombinase_N"/>
</dbReference>
<keyword evidence="8 9" id="KW-0131">Cell cycle</keyword>
<sequence length="294" mass="33241">MLLEDWIGRFLDESKAKWSANTLHAYGRDLNRLQTWLAKRAITDVAGLSAREMRSFIADELAGGKSKASVSRQLSCYRSFFAFLEREGVIDREIVRLLTLPKRDKPVPKYLYQEEVAQLLDHIDGSDFASLRDRALLECIYASGVRVSECTNIDVGDLSLNDGYVYIMGKGGKERYVLLGGKAIAALYRYLEARGAIATCPALFVNQRGTRLSDRSVRRILDRRIREVPGLRHIHVHGLRHSFATHLLDGGADLRSVQELLGHASLSSTQIYTHTSRERLTKVYLDAHPRAERK</sequence>
<organism evidence="12 13">
    <name type="scientific">Alicyclobacillus sacchari</name>
    <dbReference type="NCBI Taxonomy" id="392010"/>
    <lineage>
        <taxon>Bacteria</taxon>
        <taxon>Bacillati</taxon>
        <taxon>Bacillota</taxon>
        <taxon>Bacilli</taxon>
        <taxon>Bacillales</taxon>
        <taxon>Alicyclobacillaceae</taxon>
        <taxon>Alicyclobacillus</taxon>
    </lineage>
</organism>
<keyword evidence="13" id="KW-1185">Reference proteome</keyword>
<dbReference type="AlphaFoldDB" id="A0A4R8LS54"/>
<feature type="active site" evidence="9">
    <location>
        <position position="263"/>
    </location>
</feature>
<comment type="subunit">
    <text evidence="9">Forms a cyclic heterotetrameric complex composed of two molecules of XerC and two molecules of XerD.</text>
</comment>
<dbReference type="GO" id="GO:0005737">
    <property type="term" value="C:cytoplasm"/>
    <property type="evidence" value="ECO:0007669"/>
    <property type="project" value="UniProtKB-SubCell"/>
</dbReference>
<evidence type="ECO:0000259" key="10">
    <source>
        <dbReference type="PROSITE" id="PS51898"/>
    </source>
</evidence>
<feature type="active site" evidence="9">
    <location>
        <position position="146"/>
    </location>
</feature>
<feature type="active site" evidence="9">
    <location>
        <position position="237"/>
    </location>
</feature>
<protein>
    <recommendedName>
        <fullName evidence="9">Tyrosine recombinase XerC</fullName>
    </recommendedName>
</protein>
<keyword evidence="6 9" id="KW-0238">DNA-binding</keyword>
<dbReference type="InterPro" id="IPR050090">
    <property type="entry name" value="Tyrosine_recombinase_XerCD"/>
</dbReference>
<dbReference type="GO" id="GO:0009037">
    <property type="term" value="F:tyrosine-based site-specific recombinase activity"/>
    <property type="evidence" value="ECO:0007669"/>
    <property type="project" value="UniProtKB-UniRule"/>
</dbReference>
<keyword evidence="4 9" id="KW-0159">Chromosome partition</keyword>
<feature type="active site" description="O-(3'-phospho-DNA)-tyrosine intermediate" evidence="9">
    <location>
        <position position="272"/>
    </location>
</feature>
<dbReference type="InterPro" id="IPR004107">
    <property type="entry name" value="Integrase_SAM-like_N"/>
</dbReference>
<dbReference type="HAMAP" id="MF_01808">
    <property type="entry name" value="Recomb_XerC_XerD"/>
    <property type="match status" value="1"/>
</dbReference>
<reference evidence="12 13" key="1">
    <citation type="submission" date="2019-03" db="EMBL/GenBank/DDBJ databases">
        <title>Genomic Encyclopedia of Type Strains, Phase IV (KMG-IV): sequencing the most valuable type-strain genomes for metagenomic binning, comparative biology and taxonomic classification.</title>
        <authorList>
            <person name="Goeker M."/>
        </authorList>
    </citation>
    <scope>NUCLEOTIDE SEQUENCE [LARGE SCALE GENOMIC DNA]</scope>
    <source>
        <strain evidence="12 13">DSM 17974</strain>
    </source>
</reference>
<keyword evidence="7 9" id="KW-0233">DNA recombination</keyword>
<dbReference type="InterPro" id="IPR013762">
    <property type="entry name" value="Integrase-like_cat_sf"/>
</dbReference>
<comment type="subcellular location">
    <subcellularLocation>
        <location evidence="1 9">Cytoplasm</location>
    </subcellularLocation>
</comment>
<comment type="similarity">
    <text evidence="9">Belongs to the 'phage' integrase family. XerC subfamily.</text>
</comment>
<feature type="active site" evidence="9">
    <location>
        <position position="240"/>
    </location>
</feature>